<dbReference type="EMBL" id="GBXM01004522">
    <property type="protein sequence ID" value="JAI04056.1"/>
    <property type="molecule type" value="Transcribed_RNA"/>
</dbReference>
<accession>A0A0E9XQC2</accession>
<proteinExistence type="predicted"/>
<organism evidence="1">
    <name type="scientific">Anguilla anguilla</name>
    <name type="common">European freshwater eel</name>
    <name type="synonym">Muraena anguilla</name>
    <dbReference type="NCBI Taxonomy" id="7936"/>
    <lineage>
        <taxon>Eukaryota</taxon>
        <taxon>Metazoa</taxon>
        <taxon>Chordata</taxon>
        <taxon>Craniata</taxon>
        <taxon>Vertebrata</taxon>
        <taxon>Euteleostomi</taxon>
        <taxon>Actinopterygii</taxon>
        <taxon>Neopterygii</taxon>
        <taxon>Teleostei</taxon>
        <taxon>Anguilliformes</taxon>
        <taxon>Anguillidae</taxon>
        <taxon>Anguilla</taxon>
    </lineage>
</organism>
<dbReference type="AlphaFoldDB" id="A0A0E9XQC2"/>
<sequence length="36" mass="4068">MNVKLQLRLTLQLAAVHVDYSTALYLLTNSFPQAFS</sequence>
<reference evidence="1" key="1">
    <citation type="submission" date="2014-11" db="EMBL/GenBank/DDBJ databases">
        <authorList>
            <person name="Amaro Gonzalez C."/>
        </authorList>
    </citation>
    <scope>NUCLEOTIDE SEQUENCE</scope>
</reference>
<name>A0A0E9XQC2_ANGAN</name>
<evidence type="ECO:0000313" key="1">
    <source>
        <dbReference type="EMBL" id="JAI04056.1"/>
    </source>
</evidence>
<protein>
    <submittedName>
        <fullName evidence="1">Uncharacterized protein</fullName>
    </submittedName>
</protein>
<reference evidence="1" key="2">
    <citation type="journal article" date="2015" name="Fish Shellfish Immunol.">
        <title>Early steps in the European eel (Anguilla anguilla)-Vibrio vulnificus interaction in the gills: Role of the RtxA13 toxin.</title>
        <authorList>
            <person name="Callol A."/>
            <person name="Pajuelo D."/>
            <person name="Ebbesson L."/>
            <person name="Teles M."/>
            <person name="MacKenzie S."/>
            <person name="Amaro C."/>
        </authorList>
    </citation>
    <scope>NUCLEOTIDE SEQUENCE</scope>
</reference>